<dbReference type="InterPro" id="IPR001173">
    <property type="entry name" value="Glyco_trans_2-like"/>
</dbReference>
<dbReference type="GO" id="GO:0009103">
    <property type="term" value="P:lipopolysaccharide biosynthetic process"/>
    <property type="evidence" value="ECO:0007669"/>
    <property type="project" value="UniProtKB-KW"/>
</dbReference>
<dbReference type="GO" id="GO:0099621">
    <property type="term" value="F:undecaprenyl-phosphate 4-deoxy-4-formamido-L-arabinose transferase activity"/>
    <property type="evidence" value="ECO:0007669"/>
    <property type="project" value="TreeGrafter"/>
</dbReference>
<evidence type="ECO:0000256" key="4">
    <source>
        <dbReference type="ARBA" id="ARBA00022692"/>
    </source>
</evidence>
<dbReference type="InterPro" id="IPR050256">
    <property type="entry name" value="Glycosyltransferase_2"/>
</dbReference>
<reference evidence="9" key="1">
    <citation type="journal article" date="2020" name="mSystems">
        <title>Genome- and Community-Level Interaction Insights into Carbon Utilization and Element Cycling Functions of Hydrothermarchaeota in Hydrothermal Sediment.</title>
        <authorList>
            <person name="Zhou Z."/>
            <person name="Liu Y."/>
            <person name="Xu W."/>
            <person name="Pan J."/>
            <person name="Luo Z.H."/>
            <person name="Li M."/>
        </authorList>
    </citation>
    <scope>NUCLEOTIDE SEQUENCE [LARGE SCALE GENOMIC DNA]</scope>
    <source>
        <strain evidence="9">SpSt-1235</strain>
    </source>
</reference>
<dbReference type="GO" id="GO:0005886">
    <property type="term" value="C:plasma membrane"/>
    <property type="evidence" value="ECO:0007669"/>
    <property type="project" value="TreeGrafter"/>
</dbReference>
<keyword evidence="6" id="KW-1133">Transmembrane helix</keyword>
<dbReference type="PANTHER" id="PTHR48090">
    <property type="entry name" value="UNDECAPRENYL-PHOSPHATE 4-DEOXY-4-FORMAMIDO-L-ARABINOSE TRANSFERASE-RELATED"/>
    <property type="match status" value="1"/>
</dbReference>
<evidence type="ECO:0000256" key="2">
    <source>
        <dbReference type="ARBA" id="ARBA00022676"/>
    </source>
</evidence>
<dbReference type="PANTHER" id="PTHR48090:SF3">
    <property type="entry name" value="UNDECAPRENYL-PHOSPHATE 4-DEOXY-4-FORMAMIDO-L-ARABINOSE TRANSFERASE"/>
    <property type="match status" value="1"/>
</dbReference>
<dbReference type="Proteomes" id="UP000885753">
    <property type="component" value="Unassembled WGS sequence"/>
</dbReference>
<keyword evidence="1" id="KW-1003">Cell membrane</keyword>
<evidence type="ECO:0000259" key="8">
    <source>
        <dbReference type="Pfam" id="PF00535"/>
    </source>
</evidence>
<keyword evidence="4" id="KW-0812">Transmembrane</keyword>
<evidence type="ECO:0000256" key="7">
    <source>
        <dbReference type="ARBA" id="ARBA00023136"/>
    </source>
</evidence>
<gene>
    <name evidence="9" type="ORF">ENO10_04585</name>
</gene>
<keyword evidence="3" id="KW-0808">Transferase</keyword>
<keyword evidence="7" id="KW-0472">Membrane</keyword>
<protein>
    <submittedName>
        <fullName evidence="9">Glycosyltransferase family 2 protein</fullName>
    </submittedName>
</protein>
<evidence type="ECO:0000256" key="1">
    <source>
        <dbReference type="ARBA" id="ARBA00022475"/>
    </source>
</evidence>
<dbReference type="SUPFAM" id="SSF53448">
    <property type="entry name" value="Nucleotide-diphospho-sugar transferases"/>
    <property type="match status" value="1"/>
</dbReference>
<dbReference type="Pfam" id="PF00535">
    <property type="entry name" value="Glycos_transf_2"/>
    <property type="match status" value="1"/>
</dbReference>
<dbReference type="AlphaFoldDB" id="A0A7C2M977"/>
<name>A0A7C2M977_9FLAO</name>
<evidence type="ECO:0000313" key="9">
    <source>
        <dbReference type="EMBL" id="HER40480.1"/>
    </source>
</evidence>
<keyword evidence="2" id="KW-0328">Glycosyltransferase</keyword>
<dbReference type="Gene3D" id="3.90.550.10">
    <property type="entry name" value="Spore Coat Polysaccharide Biosynthesis Protein SpsA, Chain A"/>
    <property type="match status" value="1"/>
</dbReference>
<dbReference type="EMBL" id="DSEE01000336">
    <property type="protein sequence ID" value="HER40480.1"/>
    <property type="molecule type" value="Genomic_DNA"/>
</dbReference>
<accession>A0A7C2M977</accession>
<keyword evidence="5" id="KW-0448">Lipopolysaccharide biosynthesis</keyword>
<evidence type="ECO:0000256" key="3">
    <source>
        <dbReference type="ARBA" id="ARBA00022679"/>
    </source>
</evidence>
<comment type="caution">
    <text evidence="9">The sequence shown here is derived from an EMBL/GenBank/DDBJ whole genome shotgun (WGS) entry which is preliminary data.</text>
</comment>
<organism evidence="9">
    <name type="scientific">Salinimicrobium catena</name>
    <dbReference type="NCBI Taxonomy" id="390640"/>
    <lineage>
        <taxon>Bacteria</taxon>
        <taxon>Pseudomonadati</taxon>
        <taxon>Bacteroidota</taxon>
        <taxon>Flavobacteriia</taxon>
        <taxon>Flavobacteriales</taxon>
        <taxon>Flavobacteriaceae</taxon>
        <taxon>Salinimicrobium</taxon>
    </lineage>
</organism>
<sequence length="238" mass="27388">MIYQFTILVPLYNEAENLLRVEQELSAYTAKAPVPSCVLFINDGSTDDSLVLLEKICARNKNFSFVSFEENRGLSAALKAGFDHAETPLIGYIDSDLQTNPEDFDLLLEHIKDHELVTGVRTNRKDSFKKNMSSLIANGIRRSFTHDGMDDTGCPLKVIRTDYAKRIPMFKGLHRFLPAMILLQNGRIKQVPVRHYPRIAGKAKFHLMNRLVGPFIDCFAYLWMKRNYINYKIVRRNE</sequence>
<evidence type="ECO:0000256" key="5">
    <source>
        <dbReference type="ARBA" id="ARBA00022985"/>
    </source>
</evidence>
<evidence type="ECO:0000256" key="6">
    <source>
        <dbReference type="ARBA" id="ARBA00022989"/>
    </source>
</evidence>
<proteinExistence type="predicted"/>
<feature type="domain" description="Glycosyltransferase 2-like" evidence="8">
    <location>
        <begin position="6"/>
        <end position="136"/>
    </location>
</feature>
<dbReference type="CDD" id="cd04179">
    <property type="entry name" value="DPM_DPG-synthase_like"/>
    <property type="match status" value="1"/>
</dbReference>
<dbReference type="InterPro" id="IPR029044">
    <property type="entry name" value="Nucleotide-diphossugar_trans"/>
</dbReference>